<keyword evidence="3" id="KW-0812">Transmembrane</keyword>
<dbReference type="InterPro" id="IPR036465">
    <property type="entry name" value="vWFA_dom_sf"/>
</dbReference>
<dbReference type="CDD" id="cd00198">
    <property type="entry name" value="vWFA"/>
    <property type="match status" value="1"/>
</dbReference>
<feature type="domain" description="VWFA" evidence="4">
    <location>
        <begin position="198"/>
        <end position="438"/>
    </location>
</feature>
<feature type="transmembrane region" description="Helical" evidence="3">
    <location>
        <begin position="7"/>
        <end position="30"/>
    </location>
</feature>
<evidence type="ECO:0000256" key="1">
    <source>
        <dbReference type="ARBA" id="ARBA00004241"/>
    </source>
</evidence>
<dbReference type="InterPro" id="IPR012902">
    <property type="entry name" value="N_methyl_site"/>
</dbReference>
<keyword evidence="2" id="KW-0178">Competence</keyword>
<keyword evidence="3" id="KW-0472">Membrane</keyword>
<dbReference type="NCBIfam" id="TIGR02532">
    <property type="entry name" value="IV_pilin_GFxxxE"/>
    <property type="match status" value="1"/>
</dbReference>
<proteinExistence type="predicted"/>
<evidence type="ECO:0000259" key="4">
    <source>
        <dbReference type="PROSITE" id="PS50234"/>
    </source>
</evidence>
<dbReference type="PROSITE" id="PS50234">
    <property type="entry name" value="VWFA"/>
    <property type="match status" value="1"/>
</dbReference>
<gene>
    <name evidence="5" type="ORF">ABID27_000289</name>
</gene>
<dbReference type="RefSeq" id="WP_354279727.1">
    <property type="nucleotide sequence ID" value="NZ_JBEPMK010000001.1"/>
</dbReference>
<evidence type="ECO:0000313" key="5">
    <source>
        <dbReference type="EMBL" id="MET3643672.1"/>
    </source>
</evidence>
<comment type="caution">
    <text evidence="5">The sequence shown here is derived from an EMBL/GenBank/DDBJ whole genome shotgun (WGS) entry which is preliminary data.</text>
</comment>
<dbReference type="PROSITE" id="PS00409">
    <property type="entry name" value="PROKAR_NTER_METHYL"/>
    <property type="match status" value="1"/>
</dbReference>
<dbReference type="SUPFAM" id="SSF53300">
    <property type="entry name" value="vWA-like"/>
    <property type="match status" value="1"/>
</dbReference>
<dbReference type="SMART" id="SM00327">
    <property type="entry name" value="VWA"/>
    <property type="match status" value="1"/>
</dbReference>
<keyword evidence="3" id="KW-1133">Transmembrane helix</keyword>
<keyword evidence="6" id="KW-1185">Reference proteome</keyword>
<organism evidence="5 6">
    <name type="scientific">Streptococcus gallinaceus</name>
    <dbReference type="NCBI Taxonomy" id="165758"/>
    <lineage>
        <taxon>Bacteria</taxon>
        <taxon>Bacillati</taxon>
        <taxon>Bacillota</taxon>
        <taxon>Bacilli</taxon>
        <taxon>Lactobacillales</taxon>
        <taxon>Streptococcaceae</taxon>
        <taxon>Streptococcus</taxon>
    </lineage>
</organism>
<dbReference type="Pfam" id="PF07963">
    <property type="entry name" value="N_methyl"/>
    <property type="match status" value="1"/>
</dbReference>
<evidence type="ECO:0000256" key="3">
    <source>
        <dbReference type="SAM" id="Phobius"/>
    </source>
</evidence>
<dbReference type="Gene3D" id="3.40.50.410">
    <property type="entry name" value="von Willebrand factor, type A domain"/>
    <property type="match status" value="1"/>
</dbReference>
<name>A0ABV2JIE5_9STRE</name>
<sequence>MKQAKRGFTLVELIVSISLIAVVSLVLGVISHTVFASKDLVDKEATIQAEVRTSMQAVDKSVQNATAIFVLDDSKYDGDTKNMKSGWSYIGLTKDKKNLVNFSWNKAKNTWDEVKLGNRHLYDITMDLKFSSDDNYQDNRLVNYEVKGQYTNTNKKFALDSASVALNTKQVFSHVARDKQGVAIAYRNDPIEGQMNTAISFVFDTSGSMGWDINGKNITRVKPSNVRMTILKDKAKNMIDELTELGNVSVNLVQFSTLGGYIQEEFVDLKSGSDTIKQNIQNMKPDGGTNPGDGLRHAMVSLQKNPAQFKYVVLLTDGVPNIYTVGKYDSKRKRSGYKDVYDYVKPQFDLSDKVGSSASKDFYYGTGEFLQQAVTYTQEVSKTFGKGVRRVSMIGFSGVASEKAYGQALTKGIKNDHVDANYYDASNQEELAKVFSDIKKQIEQDLWFVVGP</sequence>
<protein>
    <submittedName>
        <fullName evidence="5">Prepilin-type N-terminal cleavage/methylation domain-containing protein</fullName>
    </submittedName>
</protein>
<accession>A0ABV2JIE5</accession>
<reference evidence="5 6" key="1">
    <citation type="submission" date="2024-06" db="EMBL/GenBank/DDBJ databases">
        <title>Genomic Encyclopedia of Type Strains, Phase IV (KMG-IV): sequencing the most valuable type-strain genomes for metagenomic binning, comparative biology and taxonomic classification.</title>
        <authorList>
            <person name="Goeker M."/>
        </authorList>
    </citation>
    <scope>NUCLEOTIDE SEQUENCE [LARGE SCALE GENOMIC DNA]</scope>
    <source>
        <strain evidence="5 6">DSM 15349</strain>
    </source>
</reference>
<comment type="subcellular location">
    <subcellularLocation>
        <location evidence="1">Cell surface</location>
    </subcellularLocation>
</comment>
<evidence type="ECO:0000313" key="6">
    <source>
        <dbReference type="Proteomes" id="UP001549055"/>
    </source>
</evidence>
<dbReference type="InterPro" id="IPR002035">
    <property type="entry name" value="VWF_A"/>
</dbReference>
<dbReference type="EMBL" id="JBEPMK010000001">
    <property type="protein sequence ID" value="MET3643672.1"/>
    <property type="molecule type" value="Genomic_DNA"/>
</dbReference>
<dbReference type="Pfam" id="PF13519">
    <property type="entry name" value="VWA_2"/>
    <property type="match status" value="1"/>
</dbReference>
<evidence type="ECO:0000256" key="2">
    <source>
        <dbReference type="ARBA" id="ARBA00023287"/>
    </source>
</evidence>
<dbReference type="Proteomes" id="UP001549055">
    <property type="component" value="Unassembled WGS sequence"/>
</dbReference>